<protein>
    <recommendedName>
        <fullName evidence="1">DUF6318 domain-containing protein</fullName>
    </recommendedName>
</protein>
<evidence type="ECO:0000313" key="2">
    <source>
        <dbReference type="EMBL" id="SPT52667.1"/>
    </source>
</evidence>
<dbReference type="Proteomes" id="UP000250006">
    <property type="component" value="Unassembled WGS sequence"/>
</dbReference>
<proteinExistence type="predicted"/>
<name>A0ABY1VLW4_9ACTO</name>
<reference evidence="2 3" key="1">
    <citation type="submission" date="2018-06" db="EMBL/GenBank/DDBJ databases">
        <authorList>
            <consortium name="Pathogen Informatics"/>
            <person name="Doyle S."/>
        </authorList>
    </citation>
    <scope>NUCLEOTIDE SEQUENCE [LARGE SCALE GENOMIC DNA]</scope>
    <source>
        <strain evidence="2 3">NCTC11535</strain>
    </source>
</reference>
<sequence>MSWMVREFGDGVGRGAEGGLAVVGRAAGRRLGRLGCLVLCVGLGVGACQGRGGAVASPTVDIPRLAASYAAQDRARASASAAAAGVSLGASPSASASATLSVEAAASRQKALGTVVPERLEGMDDNTPQGAARSGRYFLQLYTYAFATGDTSQLEAMSDDECVFCNSVIDNAKRLHAQGGWADHWEYEIKAVRYADPAEGHIYSLVELDLGDPGTLQYKADGSSRQTERAEPLTLKLSVYRVDGQWVVHEGYHSK</sequence>
<dbReference type="InterPro" id="IPR046281">
    <property type="entry name" value="DUF6318"/>
</dbReference>
<organism evidence="2 3">
    <name type="scientific">Actinomyces bovis</name>
    <dbReference type="NCBI Taxonomy" id="1658"/>
    <lineage>
        <taxon>Bacteria</taxon>
        <taxon>Bacillati</taxon>
        <taxon>Actinomycetota</taxon>
        <taxon>Actinomycetes</taxon>
        <taxon>Actinomycetales</taxon>
        <taxon>Actinomycetaceae</taxon>
        <taxon>Actinomyces</taxon>
    </lineage>
</organism>
<evidence type="ECO:0000313" key="3">
    <source>
        <dbReference type="Proteomes" id="UP000250006"/>
    </source>
</evidence>
<keyword evidence="3" id="KW-1185">Reference proteome</keyword>
<comment type="caution">
    <text evidence="2">The sequence shown here is derived from an EMBL/GenBank/DDBJ whole genome shotgun (WGS) entry which is preliminary data.</text>
</comment>
<dbReference type="Pfam" id="PF19843">
    <property type="entry name" value="DUF6318"/>
    <property type="match status" value="1"/>
</dbReference>
<feature type="domain" description="DUF6318" evidence="1">
    <location>
        <begin position="104"/>
        <end position="249"/>
    </location>
</feature>
<gene>
    <name evidence="2" type="ORF">NCTC11535_00318</name>
</gene>
<evidence type="ECO:0000259" key="1">
    <source>
        <dbReference type="Pfam" id="PF19843"/>
    </source>
</evidence>
<accession>A0ABY1VLW4</accession>
<dbReference type="EMBL" id="UAPQ01000001">
    <property type="protein sequence ID" value="SPT52667.1"/>
    <property type="molecule type" value="Genomic_DNA"/>
</dbReference>